<evidence type="ECO:0000259" key="7">
    <source>
        <dbReference type="Pfam" id="PF06429"/>
    </source>
</evidence>
<evidence type="ECO:0000256" key="4">
    <source>
        <dbReference type="ARBA" id="ARBA00023143"/>
    </source>
</evidence>
<gene>
    <name evidence="8" type="ORF">S03H2_38547</name>
</gene>
<dbReference type="InterPro" id="IPR006299">
    <property type="entry name" value="FlgC"/>
</dbReference>
<dbReference type="GO" id="GO:0030694">
    <property type="term" value="C:bacterial-type flagellum basal body, rod"/>
    <property type="evidence" value="ECO:0007669"/>
    <property type="project" value="InterPro"/>
</dbReference>
<sequence>MEFITHKESLFRGNIYRSIDIAGSGMTAQRRRMDAISSNIANMSVTNADGNGNPYLRRHVVMKPDPEQTFSFKLKEASLKMRRSRRWHIPAPDAMLKRKELTPLVAGEEIEIPNMKKNVVYEPSHPDADADGYVTYPDINIVEEMTDLMISSRVFEANVTVVNAAKQMIMKSLDI</sequence>
<feature type="domain" description="Flagellar basal body rod protein N-terminal" evidence="6">
    <location>
        <begin position="19"/>
        <end position="48"/>
    </location>
</feature>
<evidence type="ECO:0000256" key="1">
    <source>
        <dbReference type="ARBA" id="ARBA00004117"/>
    </source>
</evidence>
<evidence type="ECO:0000259" key="6">
    <source>
        <dbReference type="Pfam" id="PF00460"/>
    </source>
</evidence>
<comment type="caution">
    <text evidence="8">The sequence shown here is derived from an EMBL/GenBank/DDBJ whole genome shotgun (WGS) entry which is preliminary data.</text>
</comment>
<dbReference type="InterPro" id="IPR019776">
    <property type="entry name" value="Flagellar_basal_body_rod_CS"/>
</dbReference>
<dbReference type="PANTHER" id="PTHR30435:SF2">
    <property type="entry name" value="FLAGELLAR BASAL-BODY ROD PROTEIN FLGC"/>
    <property type="match status" value="1"/>
</dbReference>
<dbReference type="NCBIfam" id="TIGR01395">
    <property type="entry name" value="FlgC"/>
    <property type="match status" value="1"/>
</dbReference>
<comment type="subunit">
    <text evidence="5">The basal body constitutes a major portion of the flagellar organelle and consists of four rings (L,P,S, and M) mounted on a central rod. The rod consists of about 26 subunits of FlgG in the distal portion, and FlgB, FlgC and FlgF are thought to build up the proximal portion of the rod with about 6 subunits each.</text>
</comment>
<dbReference type="AlphaFoldDB" id="X1IHN6"/>
<dbReference type="PANTHER" id="PTHR30435">
    <property type="entry name" value="FLAGELLAR PROTEIN"/>
    <property type="match status" value="1"/>
</dbReference>
<dbReference type="Pfam" id="PF06429">
    <property type="entry name" value="Flg_bbr_C"/>
    <property type="match status" value="1"/>
</dbReference>
<comment type="similarity">
    <text evidence="2">Belongs to the flagella basal body rod proteins family.</text>
</comment>
<comment type="subcellular location">
    <subcellularLocation>
        <location evidence="1">Bacterial flagellum basal body</location>
    </subcellularLocation>
</comment>
<dbReference type="PROSITE" id="PS00588">
    <property type="entry name" value="FLAGELLA_BB_ROD"/>
    <property type="match status" value="1"/>
</dbReference>
<evidence type="ECO:0000256" key="5">
    <source>
        <dbReference type="ARBA" id="ARBA00025933"/>
    </source>
</evidence>
<reference evidence="8" key="1">
    <citation type="journal article" date="2014" name="Front. Microbiol.">
        <title>High frequency of phylogenetically diverse reductive dehalogenase-homologous genes in deep subseafloor sedimentary metagenomes.</title>
        <authorList>
            <person name="Kawai M."/>
            <person name="Futagami T."/>
            <person name="Toyoda A."/>
            <person name="Takaki Y."/>
            <person name="Nishi S."/>
            <person name="Hori S."/>
            <person name="Arai W."/>
            <person name="Tsubouchi T."/>
            <person name="Morono Y."/>
            <person name="Uchiyama I."/>
            <person name="Ito T."/>
            <person name="Fujiyama A."/>
            <person name="Inagaki F."/>
            <person name="Takami H."/>
        </authorList>
    </citation>
    <scope>NUCLEOTIDE SEQUENCE</scope>
    <source>
        <strain evidence="8">Expedition CK06-06</strain>
    </source>
</reference>
<name>X1IHN6_9ZZZZ</name>
<accession>X1IHN6</accession>
<dbReference type="InterPro" id="IPR010930">
    <property type="entry name" value="Flg_bb/hook_C_dom"/>
</dbReference>
<evidence type="ECO:0000313" key="8">
    <source>
        <dbReference type="EMBL" id="GAH57058.1"/>
    </source>
</evidence>
<dbReference type="Pfam" id="PF00460">
    <property type="entry name" value="Flg_bb_rod"/>
    <property type="match status" value="1"/>
</dbReference>
<evidence type="ECO:0000256" key="3">
    <source>
        <dbReference type="ARBA" id="ARBA00017941"/>
    </source>
</evidence>
<dbReference type="InterPro" id="IPR001444">
    <property type="entry name" value="Flag_bb_rod_N"/>
</dbReference>
<protein>
    <recommendedName>
        <fullName evidence="3">Flagellar basal-body rod protein FlgC</fullName>
    </recommendedName>
</protein>
<proteinExistence type="inferred from homology"/>
<feature type="domain" description="Flagellar basal-body/hook protein C-terminal" evidence="7">
    <location>
        <begin position="131"/>
        <end position="174"/>
    </location>
</feature>
<dbReference type="EMBL" id="BARU01023775">
    <property type="protein sequence ID" value="GAH57058.1"/>
    <property type="molecule type" value="Genomic_DNA"/>
</dbReference>
<keyword evidence="4" id="KW-0975">Bacterial flagellum</keyword>
<organism evidence="8">
    <name type="scientific">marine sediment metagenome</name>
    <dbReference type="NCBI Taxonomy" id="412755"/>
    <lineage>
        <taxon>unclassified sequences</taxon>
        <taxon>metagenomes</taxon>
        <taxon>ecological metagenomes</taxon>
    </lineage>
</organism>
<evidence type="ECO:0000256" key="2">
    <source>
        <dbReference type="ARBA" id="ARBA00009677"/>
    </source>
</evidence>
<dbReference type="GO" id="GO:0071978">
    <property type="term" value="P:bacterial-type flagellum-dependent swarming motility"/>
    <property type="evidence" value="ECO:0007669"/>
    <property type="project" value="TreeGrafter"/>
</dbReference>